<dbReference type="GO" id="GO:0005576">
    <property type="term" value="C:extracellular region"/>
    <property type="evidence" value="ECO:0007669"/>
    <property type="project" value="TreeGrafter"/>
</dbReference>
<keyword evidence="5" id="KW-0732">Signal</keyword>
<comment type="similarity">
    <text evidence="1 4">Belongs to the RNase T2 family.</text>
</comment>
<feature type="active site" evidence="3">
    <location>
        <position position="122"/>
    </location>
</feature>
<dbReference type="PROSITE" id="PS00530">
    <property type="entry name" value="RNASE_T2_1"/>
    <property type="match status" value="1"/>
</dbReference>
<dbReference type="PhylomeDB" id="A0A0D2VMD5"/>
<evidence type="ECO:0000256" key="4">
    <source>
        <dbReference type="RuleBase" id="RU004328"/>
    </source>
</evidence>
<dbReference type="eggNOG" id="KOG1642">
    <property type="taxonomic scope" value="Eukaryota"/>
</dbReference>
<reference evidence="7" key="1">
    <citation type="submission" date="2011-02" db="EMBL/GenBank/DDBJ databases">
        <title>The Genome Sequence of Capsaspora owczarzaki ATCC 30864.</title>
        <authorList>
            <person name="Russ C."/>
            <person name="Cuomo C."/>
            <person name="Burger G."/>
            <person name="Gray M.W."/>
            <person name="Holland P.W.H."/>
            <person name="King N."/>
            <person name="Lang F.B.F."/>
            <person name="Roger A.J."/>
            <person name="Ruiz-Trillo I."/>
            <person name="Young S.K."/>
            <person name="Zeng Q."/>
            <person name="Gargeya S."/>
            <person name="Alvarado L."/>
            <person name="Berlin A."/>
            <person name="Chapman S.B."/>
            <person name="Chen Z."/>
            <person name="Freedman E."/>
            <person name="Gellesch M."/>
            <person name="Goldberg J."/>
            <person name="Griggs A."/>
            <person name="Gujja S."/>
            <person name="Heilman E."/>
            <person name="Heiman D."/>
            <person name="Howarth C."/>
            <person name="Mehta T."/>
            <person name="Neiman D."/>
            <person name="Pearson M."/>
            <person name="Roberts A."/>
            <person name="Saif S."/>
            <person name="Shea T."/>
            <person name="Shenoy N."/>
            <person name="Sisk P."/>
            <person name="Stolte C."/>
            <person name="Sykes S."/>
            <person name="White J."/>
            <person name="Yandava C."/>
            <person name="Haas B."/>
            <person name="Nusbaum C."/>
            <person name="Birren B."/>
        </authorList>
    </citation>
    <scope>NUCLEOTIDE SEQUENCE</scope>
    <source>
        <strain evidence="7">ATCC 30864</strain>
    </source>
</reference>
<keyword evidence="7" id="KW-1185">Reference proteome</keyword>
<evidence type="ECO:0000256" key="3">
    <source>
        <dbReference type="PIRSR" id="PIRSR633697-1"/>
    </source>
</evidence>
<evidence type="ECO:0000256" key="2">
    <source>
        <dbReference type="ARBA" id="ARBA00023157"/>
    </source>
</evidence>
<feature type="chain" id="PRO_5002269395" evidence="5">
    <location>
        <begin position="21"/>
        <end position="234"/>
    </location>
</feature>
<feature type="active site" evidence="3">
    <location>
        <position position="118"/>
    </location>
</feature>
<dbReference type="RefSeq" id="XP_004349220.1">
    <property type="nucleotide sequence ID" value="XM_004349170.2"/>
</dbReference>
<dbReference type="InterPro" id="IPR033130">
    <property type="entry name" value="RNase_T2_His_AS_2"/>
</dbReference>
<evidence type="ECO:0000256" key="1">
    <source>
        <dbReference type="ARBA" id="ARBA00007469"/>
    </source>
</evidence>
<dbReference type="OMA" id="TNCHIGS"/>
<dbReference type="GO" id="GO:0033897">
    <property type="term" value="F:ribonuclease T2 activity"/>
    <property type="evidence" value="ECO:0007669"/>
    <property type="project" value="InterPro"/>
</dbReference>
<dbReference type="OrthoDB" id="435754at2759"/>
<dbReference type="Pfam" id="PF00445">
    <property type="entry name" value="Ribonuclease_T2"/>
    <property type="match status" value="1"/>
</dbReference>
<evidence type="ECO:0000313" key="7">
    <source>
        <dbReference type="Proteomes" id="UP000008743"/>
    </source>
</evidence>
<dbReference type="InParanoid" id="A0A0D2VMD5"/>
<dbReference type="InterPro" id="IPR001568">
    <property type="entry name" value="RNase_T2-like"/>
</dbReference>
<dbReference type="PANTHER" id="PTHR11240">
    <property type="entry name" value="RIBONUCLEASE T2"/>
    <property type="match status" value="1"/>
</dbReference>
<keyword evidence="2" id="KW-1015">Disulfide bond</keyword>
<organism evidence="6 7">
    <name type="scientific">Capsaspora owczarzaki (strain ATCC 30864)</name>
    <dbReference type="NCBI Taxonomy" id="595528"/>
    <lineage>
        <taxon>Eukaryota</taxon>
        <taxon>Filasterea</taxon>
        <taxon>Capsaspora</taxon>
    </lineage>
</organism>
<proteinExistence type="inferred from homology"/>
<dbReference type="Proteomes" id="UP000008743">
    <property type="component" value="Unassembled WGS sequence"/>
</dbReference>
<accession>A0A0D2VMD5</accession>
<dbReference type="GO" id="GO:0006401">
    <property type="term" value="P:RNA catabolic process"/>
    <property type="evidence" value="ECO:0007669"/>
    <property type="project" value="TreeGrafter"/>
</dbReference>
<feature type="signal peptide" evidence="5">
    <location>
        <begin position="1"/>
        <end position="20"/>
    </location>
</feature>
<evidence type="ECO:0000313" key="6">
    <source>
        <dbReference type="EMBL" id="KJE91317.1"/>
    </source>
</evidence>
<protein>
    <submittedName>
        <fullName evidence="6">Ribonuclease T2 family protein</fullName>
    </submittedName>
</protein>
<dbReference type="InterPro" id="IPR033697">
    <property type="entry name" value="Ribonuclease_T2_eukaryotic"/>
</dbReference>
<dbReference type="PANTHER" id="PTHR11240:SF22">
    <property type="entry name" value="RIBONUCLEASE T2"/>
    <property type="match status" value="1"/>
</dbReference>
<dbReference type="GO" id="GO:0003723">
    <property type="term" value="F:RNA binding"/>
    <property type="evidence" value="ECO:0007669"/>
    <property type="project" value="InterPro"/>
</dbReference>
<dbReference type="InterPro" id="IPR018188">
    <property type="entry name" value="RNase_T2_His_AS_1"/>
</dbReference>
<gene>
    <name evidence="6" type="ORF">CAOG_002470</name>
</gene>
<dbReference type="AlphaFoldDB" id="A0A0D2VMD5"/>
<sequence>MRCLLAVVAVAALLATAASAKPVHVQANTYDFLMMVYQWPPNVCATEATAHNCVIPADSHLFTIHGLWPSRNDTTYPQSCCSSCSFNATAVQDLLPQLNQYWPNLFAEEAATDFWSHEYLKHGTCATDVASLDTEHSFFATTLGLSRQLNVDAAFAKLKPSTTTGYSLATVQAAIKAYFGAEGYLTCETYKGQQLVTGFGLCVTKNNFAVFQCDPRVYGENSCKSTSDLFFLPF</sequence>
<dbReference type="SUPFAM" id="SSF55895">
    <property type="entry name" value="Ribonuclease Rh-like"/>
    <property type="match status" value="1"/>
</dbReference>
<dbReference type="Gene3D" id="3.90.730.10">
    <property type="entry name" value="Ribonuclease T2-like"/>
    <property type="match status" value="1"/>
</dbReference>
<feature type="active site" evidence="3">
    <location>
        <position position="65"/>
    </location>
</feature>
<dbReference type="InterPro" id="IPR036430">
    <property type="entry name" value="RNase_T2-like_sf"/>
</dbReference>
<dbReference type="EMBL" id="KE346362">
    <property type="protein sequence ID" value="KJE91317.1"/>
    <property type="molecule type" value="Genomic_DNA"/>
</dbReference>
<evidence type="ECO:0000256" key="5">
    <source>
        <dbReference type="SAM" id="SignalP"/>
    </source>
</evidence>
<name>A0A0D2VMD5_CAPO3</name>
<dbReference type="STRING" id="595528.A0A0D2VMD5"/>
<dbReference type="PROSITE" id="PS00531">
    <property type="entry name" value="RNASE_T2_2"/>
    <property type="match status" value="1"/>
</dbReference>
<dbReference type="CDD" id="cd01061">
    <property type="entry name" value="RNase_T2_euk"/>
    <property type="match status" value="1"/>
</dbReference>